<dbReference type="CDD" id="cd17535">
    <property type="entry name" value="REC_NarL-like"/>
    <property type="match status" value="1"/>
</dbReference>
<dbReference type="Pfam" id="PF00196">
    <property type="entry name" value="GerE"/>
    <property type="match status" value="1"/>
</dbReference>
<keyword evidence="3" id="KW-0238">DNA-binding</keyword>
<evidence type="ECO:0000256" key="5">
    <source>
        <dbReference type="PROSITE-ProRule" id="PRU00169"/>
    </source>
</evidence>
<feature type="modified residue" description="4-aspartylphosphate" evidence="5">
    <location>
        <position position="54"/>
    </location>
</feature>
<evidence type="ECO:0000313" key="8">
    <source>
        <dbReference type="EMBL" id="MFC6085652.1"/>
    </source>
</evidence>
<comment type="caution">
    <text evidence="8">The sequence shown here is derived from an EMBL/GenBank/DDBJ whole genome shotgun (WGS) entry which is preliminary data.</text>
</comment>
<dbReference type="SUPFAM" id="SSF52172">
    <property type="entry name" value="CheY-like"/>
    <property type="match status" value="1"/>
</dbReference>
<evidence type="ECO:0000259" key="6">
    <source>
        <dbReference type="PROSITE" id="PS50043"/>
    </source>
</evidence>
<protein>
    <submittedName>
        <fullName evidence="8">Response regulator</fullName>
    </submittedName>
</protein>
<dbReference type="Gene3D" id="3.40.50.2300">
    <property type="match status" value="1"/>
</dbReference>
<accession>A0ABW1NSE6</accession>
<sequence length="219" mass="23165">MIRVVIADDQALVRTGFRMILDETGDIAVAGEAADGLAVLEVTGRVRPDVVLMDVRMPGIDGIEATRRLRAAAGPDGPPHVIILTTFDLDEYVYAGLRAGAAGFLLKDTLATDLVAAVRSVAQGNNVAAPTVTRRLIRHFVGTAPRPPGTAALAALTALTARERDVLALIAQGMSNQEIADRLVVTEGTVKTHVSRILGKLGLRDRIHAVIYAHQNGIA</sequence>
<dbReference type="RefSeq" id="WP_380760014.1">
    <property type="nucleotide sequence ID" value="NZ_JBHSRF010000066.1"/>
</dbReference>
<name>A0ABW1NSE6_9ACTN</name>
<dbReference type="PROSITE" id="PS50110">
    <property type="entry name" value="RESPONSE_REGULATORY"/>
    <property type="match status" value="1"/>
</dbReference>
<evidence type="ECO:0000259" key="7">
    <source>
        <dbReference type="PROSITE" id="PS50110"/>
    </source>
</evidence>
<keyword evidence="2" id="KW-0805">Transcription regulation</keyword>
<keyword evidence="9" id="KW-1185">Reference proteome</keyword>
<dbReference type="PRINTS" id="PR00038">
    <property type="entry name" value="HTHLUXR"/>
</dbReference>
<evidence type="ECO:0000313" key="9">
    <source>
        <dbReference type="Proteomes" id="UP001596137"/>
    </source>
</evidence>
<dbReference type="EMBL" id="JBHSRF010000066">
    <property type="protein sequence ID" value="MFC6085652.1"/>
    <property type="molecule type" value="Genomic_DNA"/>
</dbReference>
<reference evidence="9" key="1">
    <citation type="journal article" date="2019" name="Int. J. Syst. Evol. Microbiol.">
        <title>The Global Catalogue of Microorganisms (GCM) 10K type strain sequencing project: providing services to taxonomists for standard genome sequencing and annotation.</title>
        <authorList>
            <consortium name="The Broad Institute Genomics Platform"/>
            <consortium name="The Broad Institute Genome Sequencing Center for Infectious Disease"/>
            <person name="Wu L."/>
            <person name="Ma J."/>
        </authorList>
    </citation>
    <scope>NUCLEOTIDE SEQUENCE [LARGE SCALE GENOMIC DNA]</scope>
    <source>
        <strain evidence="9">JCM 30346</strain>
    </source>
</reference>
<dbReference type="InterPro" id="IPR000792">
    <property type="entry name" value="Tscrpt_reg_LuxR_C"/>
</dbReference>
<dbReference type="CDD" id="cd06170">
    <property type="entry name" value="LuxR_C_like"/>
    <property type="match status" value="1"/>
</dbReference>
<dbReference type="PROSITE" id="PS00622">
    <property type="entry name" value="HTH_LUXR_1"/>
    <property type="match status" value="1"/>
</dbReference>
<feature type="domain" description="Response regulatory" evidence="7">
    <location>
        <begin position="3"/>
        <end position="122"/>
    </location>
</feature>
<dbReference type="InterPro" id="IPR058245">
    <property type="entry name" value="NreC/VraR/RcsB-like_REC"/>
</dbReference>
<dbReference type="SMART" id="SM00448">
    <property type="entry name" value="REC"/>
    <property type="match status" value="1"/>
</dbReference>
<evidence type="ECO:0000256" key="2">
    <source>
        <dbReference type="ARBA" id="ARBA00023015"/>
    </source>
</evidence>
<keyword evidence="1 5" id="KW-0597">Phosphoprotein</keyword>
<dbReference type="PANTHER" id="PTHR43214">
    <property type="entry name" value="TWO-COMPONENT RESPONSE REGULATOR"/>
    <property type="match status" value="1"/>
</dbReference>
<dbReference type="InterPro" id="IPR039420">
    <property type="entry name" value="WalR-like"/>
</dbReference>
<organism evidence="8 9">
    <name type="scientific">Sphaerisporangium aureirubrum</name>
    <dbReference type="NCBI Taxonomy" id="1544736"/>
    <lineage>
        <taxon>Bacteria</taxon>
        <taxon>Bacillati</taxon>
        <taxon>Actinomycetota</taxon>
        <taxon>Actinomycetes</taxon>
        <taxon>Streptosporangiales</taxon>
        <taxon>Streptosporangiaceae</taxon>
        <taxon>Sphaerisporangium</taxon>
    </lineage>
</organism>
<dbReference type="SUPFAM" id="SSF46894">
    <property type="entry name" value="C-terminal effector domain of the bipartite response regulators"/>
    <property type="match status" value="1"/>
</dbReference>
<dbReference type="InterPro" id="IPR016032">
    <property type="entry name" value="Sig_transdc_resp-reg_C-effctor"/>
</dbReference>
<dbReference type="PROSITE" id="PS50043">
    <property type="entry name" value="HTH_LUXR_2"/>
    <property type="match status" value="1"/>
</dbReference>
<dbReference type="InterPro" id="IPR011006">
    <property type="entry name" value="CheY-like_superfamily"/>
</dbReference>
<feature type="domain" description="HTH luxR-type" evidence="6">
    <location>
        <begin position="152"/>
        <end position="217"/>
    </location>
</feature>
<keyword evidence="4" id="KW-0804">Transcription</keyword>
<gene>
    <name evidence="8" type="ORF">ACFP1K_31115</name>
</gene>
<dbReference type="InterPro" id="IPR001789">
    <property type="entry name" value="Sig_transdc_resp-reg_receiver"/>
</dbReference>
<dbReference type="Proteomes" id="UP001596137">
    <property type="component" value="Unassembled WGS sequence"/>
</dbReference>
<evidence type="ECO:0000256" key="1">
    <source>
        <dbReference type="ARBA" id="ARBA00022553"/>
    </source>
</evidence>
<dbReference type="Pfam" id="PF00072">
    <property type="entry name" value="Response_reg"/>
    <property type="match status" value="1"/>
</dbReference>
<evidence type="ECO:0000256" key="3">
    <source>
        <dbReference type="ARBA" id="ARBA00023125"/>
    </source>
</evidence>
<evidence type="ECO:0000256" key="4">
    <source>
        <dbReference type="ARBA" id="ARBA00023163"/>
    </source>
</evidence>
<dbReference type="SMART" id="SM00421">
    <property type="entry name" value="HTH_LUXR"/>
    <property type="match status" value="1"/>
</dbReference>
<proteinExistence type="predicted"/>
<dbReference type="PANTHER" id="PTHR43214:SF24">
    <property type="entry name" value="TRANSCRIPTIONAL REGULATORY PROTEIN NARL-RELATED"/>
    <property type="match status" value="1"/>
</dbReference>